<reference evidence="5 6" key="1">
    <citation type="submission" date="2018-05" db="EMBL/GenBank/DDBJ databases">
        <title>Genetic diversity of glacier-inhabiting Cryobacterium bacteria in China and description of Cryobacterium mengkeensis sp. nov. and Arthrobacter glacialis sp. nov.</title>
        <authorList>
            <person name="Liu Q."/>
            <person name="Xin Y.-H."/>
        </authorList>
    </citation>
    <scope>NUCLEOTIDE SEQUENCE [LARGE SCALE GENOMIC DNA]</scope>
    <source>
        <strain evidence="5 6">SK-1</strain>
    </source>
</reference>
<dbReference type="Pfam" id="PF13439">
    <property type="entry name" value="Glyco_transf_4"/>
    <property type="match status" value="1"/>
</dbReference>
<dbReference type="OrthoDB" id="3371840at2"/>
<dbReference type="CDD" id="cd03801">
    <property type="entry name" value="GT4_PimA-like"/>
    <property type="match status" value="1"/>
</dbReference>
<dbReference type="RefSeq" id="WP_110128703.1">
    <property type="nucleotide sequence ID" value="NZ_QHLY01000013.1"/>
</dbReference>
<dbReference type="AlphaFoldDB" id="A0A317ZNR3"/>
<dbReference type="SUPFAM" id="SSF53756">
    <property type="entry name" value="UDP-Glycosyltransferase/glycogen phosphorylase"/>
    <property type="match status" value="1"/>
</dbReference>
<dbReference type="Proteomes" id="UP000246722">
    <property type="component" value="Unassembled WGS sequence"/>
</dbReference>
<dbReference type="InterPro" id="IPR028098">
    <property type="entry name" value="Glyco_trans_4-like_N"/>
</dbReference>
<dbReference type="GO" id="GO:0016757">
    <property type="term" value="F:glycosyltransferase activity"/>
    <property type="evidence" value="ECO:0007669"/>
    <property type="project" value="UniProtKB-KW"/>
</dbReference>
<dbReference type="InterPro" id="IPR050194">
    <property type="entry name" value="Glycosyltransferase_grp1"/>
</dbReference>
<feature type="domain" description="Glycosyltransferase subfamily 4-like N-terminal" evidence="4">
    <location>
        <begin position="24"/>
        <end position="196"/>
    </location>
</feature>
<gene>
    <name evidence="5" type="ORF">CTB96_19830</name>
</gene>
<proteinExistence type="predicted"/>
<evidence type="ECO:0000313" key="6">
    <source>
        <dbReference type="Proteomes" id="UP000246722"/>
    </source>
</evidence>
<dbReference type="PANTHER" id="PTHR45947:SF3">
    <property type="entry name" value="SULFOQUINOVOSYL TRANSFERASE SQD2"/>
    <property type="match status" value="1"/>
</dbReference>
<dbReference type="GO" id="GO:1901137">
    <property type="term" value="P:carbohydrate derivative biosynthetic process"/>
    <property type="evidence" value="ECO:0007669"/>
    <property type="project" value="UniProtKB-ARBA"/>
</dbReference>
<dbReference type="EMBL" id="QHLY01000013">
    <property type="protein sequence ID" value="PXA65721.1"/>
    <property type="molecule type" value="Genomic_DNA"/>
</dbReference>
<evidence type="ECO:0000256" key="2">
    <source>
        <dbReference type="ARBA" id="ARBA00022676"/>
    </source>
</evidence>
<evidence type="ECO:0000256" key="1">
    <source>
        <dbReference type="ARBA" id="ARBA00021292"/>
    </source>
</evidence>
<dbReference type="Pfam" id="PF13692">
    <property type="entry name" value="Glyco_trans_1_4"/>
    <property type="match status" value="1"/>
</dbReference>
<organism evidence="5 6">
    <name type="scientific">Cryobacterium arcticum</name>
    <dbReference type="NCBI Taxonomy" id="670052"/>
    <lineage>
        <taxon>Bacteria</taxon>
        <taxon>Bacillati</taxon>
        <taxon>Actinomycetota</taxon>
        <taxon>Actinomycetes</taxon>
        <taxon>Micrococcales</taxon>
        <taxon>Microbacteriaceae</taxon>
        <taxon>Cryobacterium</taxon>
    </lineage>
</organism>
<evidence type="ECO:0000313" key="5">
    <source>
        <dbReference type="EMBL" id="PXA65721.1"/>
    </source>
</evidence>
<evidence type="ECO:0000256" key="3">
    <source>
        <dbReference type="ARBA" id="ARBA00022679"/>
    </source>
</evidence>
<accession>A0A317ZNR3</accession>
<keyword evidence="6" id="KW-1185">Reference proteome</keyword>
<keyword evidence="2" id="KW-0328">Glycosyltransferase</keyword>
<evidence type="ECO:0000259" key="4">
    <source>
        <dbReference type="Pfam" id="PF13439"/>
    </source>
</evidence>
<keyword evidence="3 5" id="KW-0808">Transferase</keyword>
<dbReference type="Gene3D" id="3.40.50.2000">
    <property type="entry name" value="Glycogen Phosphorylase B"/>
    <property type="match status" value="2"/>
</dbReference>
<dbReference type="PANTHER" id="PTHR45947">
    <property type="entry name" value="SULFOQUINOVOSYL TRANSFERASE SQD2"/>
    <property type="match status" value="1"/>
</dbReference>
<protein>
    <recommendedName>
        <fullName evidence="1">D-inositol 3-phosphate glycosyltransferase</fullName>
    </recommendedName>
</protein>
<comment type="caution">
    <text evidence="5">The sequence shown here is derived from an EMBL/GenBank/DDBJ whole genome shotgun (WGS) entry which is preliminary data.</text>
</comment>
<sequence length="398" mass="41556">MIPGRPAVPLRILYSFPHTLGAPGIGMTALNQVSGLRAAGADVTVVCTAVDASVGAFTAARTLTVRGHRLPHRVFGSADAAFRYHDRRARAMLASGAYDVVHTWPLGALATLRAARARGVLGTREAPNSHTAAAYAIAGAESRRLGLTMDGSASHRPNPRRLGRELEEYAAADLILVPSEHVRQSFLTAGVPDTNLARHQYGFDPLRFTPAGRLDRAERAFTAVFLGSAEPRKGLHYALEAWHSSGAATSGTLLVAGSFAPGYRETLRPLLVHPSVRVLGFVNDTAALLRSADVLLLPSLEEGSALVTYEAQACGCVPLVSTASGALVTDGVEGLLHGPGDVAALADQIRRVSTDAALLAALRTNAIAGSAGKTWAAAGERMLAVLVAARISLRPGAP</sequence>
<name>A0A317ZNR3_9MICO</name>